<dbReference type="SUPFAM" id="SSF100920">
    <property type="entry name" value="Heat shock protein 70kD (HSP70), peptide-binding domain"/>
    <property type="match status" value="1"/>
</dbReference>
<feature type="compositionally biased region" description="Low complexity" evidence="5">
    <location>
        <begin position="985"/>
        <end position="1001"/>
    </location>
</feature>
<dbReference type="GO" id="GO:0005829">
    <property type="term" value="C:cytosol"/>
    <property type="evidence" value="ECO:0007669"/>
    <property type="project" value="TreeGrafter"/>
</dbReference>
<dbReference type="InterPro" id="IPR013126">
    <property type="entry name" value="Hsp_70_fam"/>
</dbReference>
<dbReference type="InterPro" id="IPR012337">
    <property type="entry name" value="RNaseH-like_sf"/>
</dbReference>
<reference evidence="7" key="1">
    <citation type="submission" date="2022-11" db="EMBL/GenBank/DDBJ databases">
        <authorList>
            <person name="Kikuchi T."/>
        </authorList>
    </citation>
    <scope>NUCLEOTIDE SEQUENCE</scope>
    <source>
        <strain evidence="7">PS1010</strain>
    </source>
</reference>
<feature type="region of interest" description="Disordered" evidence="5">
    <location>
        <begin position="734"/>
        <end position="756"/>
    </location>
</feature>
<protein>
    <recommendedName>
        <fullName evidence="6">HAT C-terminal dimerisation domain-containing protein</fullName>
    </recommendedName>
</protein>
<feature type="compositionally biased region" description="Low complexity" evidence="5">
    <location>
        <begin position="738"/>
        <end position="749"/>
    </location>
</feature>
<sequence>MSNCPSPSTNELFDAPSVSDSGIWVECEIGDLQKHHMIMMLGNDETPGQPVNGYRVARNPANFDSMPDLCLTDGKSLITTKYVFCRFCYKIYSKNGGQASVHRRECEIKEMDKKKNNTDSMGETLIGECSKGKLEKSTIQHIITKYILKSGVALNVVENDAFQDLVFDLLNINYNLSEDCFEKIMPKRKSIRDLVEKEATAAIKAVRDVLKPEILSKMASFSCDFGRNHTDFFCLKSSFVQIVTDQNTNRKSWEMKIYPMCMQVVNESSKTSVFVAKLIQEQLKNMEITNVNLNDYFLIADAAAYNRKAGEDHFITFIRCAAHMMNIIADRTTVPYSKSKLSSEDKSKLCDVRSTLKDCNELMKNIKKKFYIRSQLPKQVQTHVETRFLSYKKVVDSVIENADVLLKFKYMMEPDLADDVTKVSQNMKTLRSITSTLKIFDELCVFFQSDSIQIHVVVPCVIGMLKHFEAQKLSNDETLRSLASAAVEALRFNMHDLTDFHCLGYMLDPRRPQTLQADIDALKVDLDLKSRAQNALEKLANILNISMNGNPPSRPRYDSPDSFLAKCLRRESPKMSLQIEYNHFLTVQSHLEVEEFWPTNEHNFPQLYNIARKVMGIVASESSTERSFSLLRNIYRENRRKLDESDAFVEGDEFPFSKMVTLFRSDAFKIDANYSLPNTVPHTQTHLGTWQVTNVKPTADGEARKVKVKVRVNPNGVFAVNTATIYETTVIEEEPMETEPAADPATAEQEPPKPKTKTTAIELPITEIVPVHYDVAKYAQIEIEMQRADEKERQKADAKNSLEEYVYEMRDKISDQYQEFISPAAAEDFGSVLTATENWLYEDGEDAEQVVYEKRLAELKVTGTPVVERFREFEARKPAFDSFDQAIFRIRKAYEDYVAGGETYAHLDSKEMEKVINAIEEKKKWLDDVRHKQENRSKTETPVVFVEEIQQQKTAFENIVQPILNKKKPAPPPAPKKTEEASPNPAQAAGGDQPQAEMDVD</sequence>
<dbReference type="PANTHER" id="PTHR45639">
    <property type="entry name" value="HSC70CB, ISOFORM G-RELATED"/>
    <property type="match status" value="1"/>
</dbReference>
<keyword evidence="4" id="KW-0175">Coiled coil</keyword>
<dbReference type="Gene3D" id="1.20.1270.10">
    <property type="match status" value="2"/>
</dbReference>
<dbReference type="InterPro" id="IPR029047">
    <property type="entry name" value="HSP70_peptide-bd_sf"/>
</dbReference>
<keyword evidence="8" id="KW-1185">Reference proteome</keyword>
<feature type="domain" description="HAT C-terminal dimerisation" evidence="6">
    <location>
        <begin position="587"/>
        <end position="644"/>
    </location>
</feature>
<dbReference type="FunFam" id="1.20.1270.10:FF:000002">
    <property type="entry name" value="Heat shock 70 kDa protein 4"/>
    <property type="match status" value="1"/>
</dbReference>
<dbReference type="GO" id="GO:0046983">
    <property type="term" value="F:protein dimerization activity"/>
    <property type="evidence" value="ECO:0007669"/>
    <property type="project" value="InterPro"/>
</dbReference>
<dbReference type="Gene3D" id="2.60.34.10">
    <property type="entry name" value="Substrate Binding Domain Of DNAk, Chain A, domain 1"/>
    <property type="match status" value="1"/>
</dbReference>
<keyword evidence="2" id="KW-0547">Nucleotide-binding</keyword>
<dbReference type="PANTHER" id="PTHR45639:SF4">
    <property type="entry name" value="HSC70CB, ISOFORM G"/>
    <property type="match status" value="1"/>
</dbReference>
<comment type="similarity">
    <text evidence="1">Belongs to the heat shock protein 70 family.</text>
</comment>
<comment type="caution">
    <text evidence="7">The sequence shown here is derived from an EMBL/GenBank/DDBJ whole genome shotgun (WGS) entry which is preliminary data.</text>
</comment>
<dbReference type="GO" id="GO:0005634">
    <property type="term" value="C:nucleus"/>
    <property type="evidence" value="ECO:0007669"/>
    <property type="project" value="TreeGrafter"/>
</dbReference>
<keyword evidence="3" id="KW-0067">ATP-binding</keyword>
<dbReference type="SUPFAM" id="SSF53098">
    <property type="entry name" value="Ribonuclease H-like"/>
    <property type="match status" value="1"/>
</dbReference>
<dbReference type="InterPro" id="IPR029048">
    <property type="entry name" value="HSP70_C_sf"/>
</dbReference>
<evidence type="ECO:0000256" key="3">
    <source>
        <dbReference type="ARBA" id="ARBA00022840"/>
    </source>
</evidence>
<evidence type="ECO:0000313" key="8">
    <source>
        <dbReference type="Proteomes" id="UP001152747"/>
    </source>
</evidence>
<evidence type="ECO:0000259" key="6">
    <source>
        <dbReference type="Pfam" id="PF05699"/>
    </source>
</evidence>
<dbReference type="AlphaFoldDB" id="A0A9P1IHP0"/>
<dbReference type="EMBL" id="CANHGI010000003">
    <property type="protein sequence ID" value="CAI5445053.1"/>
    <property type="molecule type" value="Genomic_DNA"/>
</dbReference>
<dbReference type="Pfam" id="PF05699">
    <property type="entry name" value="Dimer_Tnp_hAT"/>
    <property type="match status" value="1"/>
</dbReference>
<organism evidence="7 8">
    <name type="scientific">Caenorhabditis angaria</name>
    <dbReference type="NCBI Taxonomy" id="860376"/>
    <lineage>
        <taxon>Eukaryota</taxon>
        <taxon>Metazoa</taxon>
        <taxon>Ecdysozoa</taxon>
        <taxon>Nematoda</taxon>
        <taxon>Chromadorea</taxon>
        <taxon>Rhabditida</taxon>
        <taxon>Rhabditina</taxon>
        <taxon>Rhabditomorpha</taxon>
        <taxon>Rhabditoidea</taxon>
        <taxon>Rhabditidae</taxon>
        <taxon>Peloderinae</taxon>
        <taxon>Caenorhabditis</taxon>
    </lineage>
</organism>
<dbReference type="Proteomes" id="UP001152747">
    <property type="component" value="Unassembled WGS sequence"/>
</dbReference>
<evidence type="ECO:0000256" key="4">
    <source>
        <dbReference type="SAM" id="Coils"/>
    </source>
</evidence>
<dbReference type="GO" id="GO:0005524">
    <property type="term" value="F:ATP binding"/>
    <property type="evidence" value="ECO:0007669"/>
    <property type="project" value="UniProtKB-KW"/>
</dbReference>
<dbReference type="Pfam" id="PF00012">
    <property type="entry name" value="HSP70"/>
    <property type="match status" value="1"/>
</dbReference>
<dbReference type="GO" id="GO:0140662">
    <property type="term" value="F:ATP-dependent protein folding chaperone"/>
    <property type="evidence" value="ECO:0007669"/>
    <property type="project" value="InterPro"/>
</dbReference>
<name>A0A9P1IHP0_9PELO</name>
<evidence type="ECO:0000256" key="1">
    <source>
        <dbReference type="ARBA" id="ARBA00007381"/>
    </source>
</evidence>
<dbReference type="InterPro" id="IPR008906">
    <property type="entry name" value="HATC_C_dom"/>
</dbReference>
<evidence type="ECO:0000313" key="7">
    <source>
        <dbReference type="EMBL" id="CAI5445053.1"/>
    </source>
</evidence>
<evidence type="ECO:0000256" key="2">
    <source>
        <dbReference type="ARBA" id="ARBA00022741"/>
    </source>
</evidence>
<proteinExistence type="inferred from homology"/>
<dbReference type="OrthoDB" id="434160at2759"/>
<evidence type="ECO:0000256" key="5">
    <source>
        <dbReference type="SAM" id="MobiDB-lite"/>
    </source>
</evidence>
<feature type="coiled-coil region" evidence="4">
    <location>
        <begin position="781"/>
        <end position="808"/>
    </location>
</feature>
<accession>A0A9P1IHP0</accession>
<dbReference type="SUPFAM" id="SSF100934">
    <property type="entry name" value="Heat shock protein 70kD (HSP70), C-terminal subdomain"/>
    <property type="match status" value="2"/>
</dbReference>
<gene>
    <name evidence="7" type="ORF">CAMP_LOCUS7690</name>
</gene>
<feature type="region of interest" description="Disordered" evidence="5">
    <location>
        <begin position="957"/>
        <end position="1001"/>
    </location>
</feature>